<keyword evidence="2" id="KW-1185">Reference proteome</keyword>
<protein>
    <submittedName>
        <fullName evidence="1">Uncharacterized protein</fullName>
    </submittedName>
</protein>
<dbReference type="Proteomes" id="UP000076871">
    <property type="component" value="Unassembled WGS sequence"/>
</dbReference>
<accession>A0A165CPL7</accession>
<organism evidence="1 2">
    <name type="scientific">Laetiporus sulphureus 93-53</name>
    <dbReference type="NCBI Taxonomy" id="1314785"/>
    <lineage>
        <taxon>Eukaryota</taxon>
        <taxon>Fungi</taxon>
        <taxon>Dikarya</taxon>
        <taxon>Basidiomycota</taxon>
        <taxon>Agaricomycotina</taxon>
        <taxon>Agaricomycetes</taxon>
        <taxon>Polyporales</taxon>
        <taxon>Laetiporus</taxon>
    </lineage>
</organism>
<dbReference type="GeneID" id="63819261"/>
<proteinExistence type="predicted"/>
<name>A0A165CPL7_9APHY</name>
<dbReference type="AlphaFoldDB" id="A0A165CPL7"/>
<evidence type="ECO:0000313" key="2">
    <source>
        <dbReference type="Proteomes" id="UP000076871"/>
    </source>
</evidence>
<gene>
    <name evidence="1" type="ORF">LAESUDRAFT_377342</name>
</gene>
<dbReference type="RefSeq" id="XP_040760928.1">
    <property type="nucleotide sequence ID" value="XM_040902230.1"/>
</dbReference>
<dbReference type="InParanoid" id="A0A165CPL7"/>
<reference evidence="1 2" key="1">
    <citation type="journal article" date="2016" name="Mol. Biol. Evol.">
        <title>Comparative Genomics of Early-Diverging Mushroom-Forming Fungi Provides Insights into the Origins of Lignocellulose Decay Capabilities.</title>
        <authorList>
            <person name="Nagy L.G."/>
            <person name="Riley R."/>
            <person name="Tritt A."/>
            <person name="Adam C."/>
            <person name="Daum C."/>
            <person name="Floudas D."/>
            <person name="Sun H."/>
            <person name="Yadav J.S."/>
            <person name="Pangilinan J."/>
            <person name="Larsson K.H."/>
            <person name="Matsuura K."/>
            <person name="Barry K."/>
            <person name="Labutti K."/>
            <person name="Kuo R."/>
            <person name="Ohm R.A."/>
            <person name="Bhattacharya S.S."/>
            <person name="Shirouzu T."/>
            <person name="Yoshinaga Y."/>
            <person name="Martin F.M."/>
            <person name="Grigoriev I.V."/>
            <person name="Hibbett D.S."/>
        </authorList>
    </citation>
    <scope>NUCLEOTIDE SEQUENCE [LARGE SCALE GENOMIC DNA]</scope>
    <source>
        <strain evidence="1 2">93-53</strain>
    </source>
</reference>
<sequence>MLRPLKGRVFLSASIVCSRDDRMPLNVCAIASHVLSLLFVHGAVRVQVLVGCVLAGGATVPTLTWKNKHIGSFVI</sequence>
<evidence type="ECO:0000313" key="1">
    <source>
        <dbReference type="EMBL" id="KZT03188.1"/>
    </source>
</evidence>
<dbReference type="EMBL" id="KV427646">
    <property type="protein sequence ID" value="KZT03188.1"/>
    <property type="molecule type" value="Genomic_DNA"/>
</dbReference>